<feature type="transmembrane region" description="Helical" evidence="1">
    <location>
        <begin position="123"/>
        <end position="145"/>
    </location>
</feature>
<keyword evidence="1" id="KW-0812">Transmembrane</keyword>
<gene>
    <name evidence="2" type="ordered locus">Trebr_1314</name>
</gene>
<keyword evidence="3" id="KW-1185">Reference proteome</keyword>
<keyword evidence="1" id="KW-0813">Transport</keyword>
<dbReference type="PANTHER" id="PTHR34300:SF2">
    <property type="entry name" value="QUEUOSINE PRECURSOR TRANSPORTER-RELATED"/>
    <property type="match status" value="1"/>
</dbReference>
<dbReference type="AlphaFoldDB" id="F4LM62"/>
<dbReference type="InterPro" id="IPR003744">
    <property type="entry name" value="YhhQ"/>
</dbReference>
<dbReference type="EMBL" id="CP002696">
    <property type="protein sequence ID" value="AEE16741.1"/>
    <property type="molecule type" value="Genomic_DNA"/>
</dbReference>
<protein>
    <recommendedName>
        <fullName evidence="1">Probable queuosine precursor transporter</fullName>
        <shortName evidence="1">Q precursor transporter</shortName>
    </recommendedName>
</protein>
<dbReference type="GO" id="GO:0005886">
    <property type="term" value="C:plasma membrane"/>
    <property type="evidence" value="ECO:0007669"/>
    <property type="project" value="UniProtKB-SubCell"/>
</dbReference>
<feature type="transmembrane region" description="Helical" evidence="1">
    <location>
        <begin position="166"/>
        <end position="189"/>
    </location>
</feature>
<sequence length="238" mass="26193">MRSDFQTEVRTASSVPAVNRLLPVYTGIFVGVLILSNILASKMVQLGPFVFDGGTLLFPLSYIFGDVLTEVYGYKQSRKVIWTGFAMLVIMTVNIWIIGLLPAESSWTLQEAFAGILMQMPRIAAASIIGYFAGEYSNSVVLSVVKVKTGGKHLWMRTISSTLVGELLDSALFVVIAFAGLYEANVLIVMALSNYLFKTVIEIVFTPVTYAVVGFTKKIERADAFDYGERYNPLPGSR</sequence>
<dbReference type="RefSeq" id="WP_013758448.1">
    <property type="nucleotide sequence ID" value="NC_015500.1"/>
</dbReference>
<dbReference type="HOGENOM" id="CLU_075503_1_2_12"/>
<comment type="similarity">
    <text evidence="1">Belongs to the vitamin uptake transporter (VUT/ECF) (TC 2.A.88) family. Q precursor transporter subfamily.</text>
</comment>
<dbReference type="PANTHER" id="PTHR34300">
    <property type="entry name" value="QUEUOSINE PRECURSOR TRANSPORTER-RELATED"/>
    <property type="match status" value="1"/>
</dbReference>
<evidence type="ECO:0000313" key="2">
    <source>
        <dbReference type="EMBL" id="AEE16741.1"/>
    </source>
</evidence>
<dbReference type="NCBIfam" id="TIGR00697">
    <property type="entry name" value="queuosine precursor transporter"/>
    <property type="match status" value="1"/>
</dbReference>
<dbReference type="OrthoDB" id="9805479at2"/>
<proteinExistence type="inferred from homology"/>
<name>F4LM62_TREBD</name>
<dbReference type="STRING" id="906968.Trebr_1314"/>
<feature type="transmembrane region" description="Helical" evidence="1">
    <location>
        <begin position="46"/>
        <end position="68"/>
    </location>
</feature>
<dbReference type="GO" id="GO:0022857">
    <property type="term" value="F:transmembrane transporter activity"/>
    <property type="evidence" value="ECO:0007669"/>
    <property type="project" value="UniProtKB-UniRule"/>
</dbReference>
<comment type="subcellular location">
    <subcellularLocation>
        <location evidence="1">Cell inner membrane</location>
        <topology evidence="1">Multi-pass membrane protein</topology>
    </subcellularLocation>
</comment>
<evidence type="ECO:0000256" key="1">
    <source>
        <dbReference type="HAMAP-Rule" id="MF_02088"/>
    </source>
</evidence>
<reference evidence="3" key="1">
    <citation type="submission" date="2011-04" db="EMBL/GenBank/DDBJ databases">
        <title>The complete genome of Treponema brennaborense DSM 12168.</title>
        <authorList>
            <person name="Lucas S."/>
            <person name="Han J."/>
            <person name="Lapidus A."/>
            <person name="Bruce D."/>
            <person name="Goodwin L."/>
            <person name="Pitluck S."/>
            <person name="Peters L."/>
            <person name="Kyrpides N."/>
            <person name="Mavromatis K."/>
            <person name="Ivanova N."/>
            <person name="Mikhailova N."/>
            <person name="Pagani I."/>
            <person name="Teshima H."/>
            <person name="Detter J.C."/>
            <person name="Tapia R."/>
            <person name="Han C."/>
            <person name="Land M."/>
            <person name="Hauser L."/>
            <person name="Markowitz V."/>
            <person name="Cheng J.-F."/>
            <person name="Hugenholtz P."/>
            <person name="Woyke T."/>
            <person name="Wu D."/>
            <person name="Gronow S."/>
            <person name="Wellnitz S."/>
            <person name="Brambilla E."/>
            <person name="Klenk H.-P."/>
            <person name="Eisen J.A."/>
        </authorList>
    </citation>
    <scope>NUCLEOTIDE SEQUENCE [LARGE SCALE GENOMIC DNA]</scope>
    <source>
        <strain evidence="3">DSM 12168 / CIP 105900 / DD5/3</strain>
    </source>
</reference>
<dbReference type="KEGG" id="tbe:Trebr_1314"/>
<feature type="transmembrane region" description="Helical" evidence="1">
    <location>
        <begin position="195"/>
        <end position="213"/>
    </location>
</feature>
<accession>F4LM62</accession>
<keyword evidence="1" id="KW-0997">Cell inner membrane</keyword>
<keyword evidence="1" id="KW-1003">Cell membrane</keyword>
<feature type="transmembrane region" description="Helical" evidence="1">
    <location>
        <begin position="80"/>
        <end position="103"/>
    </location>
</feature>
<evidence type="ECO:0000313" key="3">
    <source>
        <dbReference type="Proteomes" id="UP000006546"/>
    </source>
</evidence>
<organism evidence="2 3">
    <name type="scientific">Treponema brennaborense (strain DSM 12168 / CIP 105900 / DD5/3)</name>
    <dbReference type="NCBI Taxonomy" id="906968"/>
    <lineage>
        <taxon>Bacteria</taxon>
        <taxon>Pseudomonadati</taxon>
        <taxon>Spirochaetota</taxon>
        <taxon>Spirochaetia</taxon>
        <taxon>Spirochaetales</taxon>
        <taxon>Treponemataceae</taxon>
        <taxon>Treponema</taxon>
    </lineage>
</organism>
<feature type="transmembrane region" description="Helical" evidence="1">
    <location>
        <begin position="21"/>
        <end position="40"/>
    </location>
</feature>
<dbReference type="HAMAP" id="MF_02088">
    <property type="entry name" value="Q_prec_transport"/>
    <property type="match status" value="1"/>
</dbReference>
<keyword evidence="1" id="KW-0472">Membrane</keyword>
<dbReference type="eggNOG" id="COG1738">
    <property type="taxonomic scope" value="Bacteria"/>
</dbReference>
<dbReference type="Proteomes" id="UP000006546">
    <property type="component" value="Chromosome"/>
</dbReference>
<dbReference type="Pfam" id="PF02592">
    <property type="entry name" value="Vut_1"/>
    <property type="match status" value="1"/>
</dbReference>
<comment type="function">
    <text evidence="1">Involved in the import of queuosine (Q) precursors, required for Q precursor salvage.</text>
</comment>
<keyword evidence="1" id="KW-1133">Transmembrane helix</keyword>